<dbReference type="NCBIfam" id="TIGR02532">
    <property type="entry name" value="IV_pilin_GFxxxE"/>
    <property type="match status" value="1"/>
</dbReference>
<keyword evidence="2" id="KW-1185">Reference proteome</keyword>
<dbReference type="EMBL" id="CP058559">
    <property type="protein sequence ID" value="QNO13846.1"/>
    <property type="molecule type" value="Genomic_DNA"/>
</dbReference>
<protein>
    <submittedName>
        <fullName evidence="1">Prepilin-type N-terminal cleavage/methylation domain-containing protein</fullName>
    </submittedName>
</protein>
<sequence length="112" mass="12313">MKNDKGFTLLEVLLVVGLLGIILAITVPNIAKGSDAANEELCTSSRLIIRAAIEQYEAIEKVTFSGGNVENLNFVQYLAREEYLKNPLQCPSGGIYTYEDGEVECSEHTDQD</sequence>
<dbReference type="InterPro" id="IPR045584">
    <property type="entry name" value="Pilin-like"/>
</dbReference>
<organism evidence="1 2">
    <name type="scientific">Alkalicella caledoniensis</name>
    <dbReference type="NCBI Taxonomy" id="2731377"/>
    <lineage>
        <taxon>Bacteria</taxon>
        <taxon>Bacillati</taxon>
        <taxon>Bacillota</taxon>
        <taxon>Clostridia</taxon>
        <taxon>Eubacteriales</taxon>
        <taxon>Proteinivoracaceae</taxon>
        <taxon>Alkalicella</taxon>
    </lineage>
</organism>
<proteinExistence type="predicted"/>
<dbReference type="Proteomes" id="UP000516160">
    <property type="component" value="Chromosome"/>
</dbReference>
<accession>A0A7G9W584</accession>
<evidence type="ECO:0000313" key="1">
    <source>
        <dbReference type="EMBL" id="QNO13846.1"/>
    </source>
</evidence>
<dbReference type="SUPFAM" id="SSF54523">
    <property type="entry name" value="Pili subunits"/>
    <property type="match status" value="1"/>
</dbReference>
<dbReference type="RefSeq" id="WP_213167509.1">
    <property type="nucleotide sequence ID" value="NZ_CP058559.1"/>
</dbReference>
<dbReference type="KEGG" id="acae:HYG86_03230"/>
<evidence type="ECO:0000313" key="2">
    <source>
        <dbReference type="Proteomes" id="UP000516160"/>
    </source>
</evidence>
<dbReference type="PROSITE" id="PS00409">
    <property type="entry name" value="PROKAR_NTER_METHYL"/>
    <property type="match status" value="1"/>
</dbReference>
<reference evidence="1 2" key="1">
    <citation type="submission" date="2020-07" db="EMBL/GenBank/DDBJ databases">
        <title>Alkalicella. sp. LB2 genome.</title>
        <authorList>
            <person name="Postec A."/>
            <person name="Quemeneur M."/>
        </authorList>
    </citation>
    <scope>NUCLEOTIDE SEQUENCE [LARGE SCALE GENOMIC DNA]</scope>
    <source>
        <strain evidence="1 2">LB2</strain>
    </source>
</reference>
<name>A0A7G9W584_ALKCA</name>
<dbReference type="Gene3D" id="3.30.700.10">
    <property type="entry name" value="Glycoprotein, Type 4 Pilin"/>
    <property type="match status" value="1"/>
</dbReference>
<dbReference type="AlphaFoldDB" id="A0A7G9W584"/>
<gene>
    <name evidence="1" type="ORF">HYG86_03230</name>
</gene>
<dbReference type="InterPro" id="IPR012902">
    <property type="entry name" value="N_methyl_site"/>
</dbReference>
<dbReference type="Pfam" id="PF07963">
    <property type="entry name" value="N_methyl"/>
    <property type="match status" value="1"/>
</dbReference>